<keyword evidence="2" id="KW-1185">Reference proteome</keyword>
<proteinExistence type="predicted"/>
<accession>A0ACC3YLT0</accession>
<organism evidence="1 2">
    <name type="scientific">Colletotrichum truncatum</name>
    <name type="common">Anthracnose fungus</name>
    <name type="synonym">Colletotrichum capsici</name>
    <dbReference type="NCBI Taxonomy" id="5467"/>
    <lineage>
        <taxon>Eukaryota</taxon>
        <taxon>Fungi</taxon>
        <taxon>Dikarya</taxon>
        <taxon>Ascomycota</taxon>
        <taxon>Pezizomycotina</taxon>
        <taxon>Sordariomycetes</taxon>
        <taxon>Hypocreomycetidae</taxon>
        <taxon>Glomerellales</taxon>
        <taxon>Glomerellaceae</taxon>
        <taxon>Colletotrichum</taxon>
        <taxon>Colletotrichum truncatum species complex</taxon>
    </lineage>
</organism>
<dbReference type="Proteomes" id="UP000805649">
    <property type="component" value="Unassembled WGS sequence"/>
</dbReference>
<evidence type="ECO:0000313" key="2">
    <source>
        <dbReference type="Proteomes" id="UP000805649"/>
    </source>
</evidence>
<evidence type="ECO:0000313" key="1">
    <source>
        <dbReference type="EMBL" id="KAL0932676.1"/>
    </source>
</evidence>
<comment type="caution">
    <text evidence="1">The sequence shown here is derived from an EMBL/GenBank/DDBJ whole genome shotgun (WGS) entry which is preliminary data.</text>
</comment>
<sequence>MGETSPAKGASKSAAIATGLVTFAVDGRPRTHRNKTGKSRSGCVTCKKRRIRCDEAKPTCLNCTKSKRTCEGYIQKPAAGASKLAGESRSLLIKPNYEANIFTNQLEKDHFDYWMTFTKEFSLFPSDLMTQLLPQIARDEPAIRHAAFAIGAATMNTHTRLQRTTGTGPFKEEALKHYGKAISIVRNSEPSRKSIPRALLSCLLFVTFEALQGNRKTALAHINHGCNMLDQITRLGVSGNCPPKLIQEVHSSFRRFTLLSWSLNGLHPQETESYVPWCCRGWRTRYAIDELPPSFSDLGEAEKWWEIVQHHVIYQSKIKSGWAFEGLQHNNPEPMTKISTEDAQKYLGVMERWRERFRPLTKGALREKTSNQKAYLQMVSLRIHYLSLELLLKTLYYSDLEVLASSTPTFKAIVSLCRIVLKGQDDSPQSAKEVFTMDSGPTLPLVVAGVFCVDAETREEAHQLFRDYPRRDAIYDSRVFEATLRSTQVLRAETSEDHEEVCREILRNKQIIFGDDVIRRRTYQPDDGSGTWRVTLEQTTPLEPSKQGVRFVRSRNGDSDFL</sequence>
<dbReference type="EMBL" id="VUJX02000008">
    <property type="protein sequence ID" value="KAL0932676.1"/>
    <property type="molecule type" value="Genomic_DNA"/>
</dbReference>
<name>A0ACC3YLT0_COLTU</name>
<gene>
    <name evidence="1" type="ORF">CTRU02_211639</name>
</gene>
<reference evidence="1 2" key="1">
    <citation type="journal article" date="2020" name="Phytopathology">
        <title>Genome Sequence Resources of Colletotrichum truncatum, C. plurivorum, C. musicola, and C. sojae: Four Species Pathogenic to Soybean (Glycine max).</title>
        <authorList>
            <person name="Rogerio F."/>
            <person name="Boufleur T.R."/>
            <person name="Ciampi-Guillardi M."/>
            <person name="Sukno S.A."/>
            <person name="Thon M.R."/>
            <person name="Massola Junior N.S."/>
            <person name="Baroncelli R."/>
        </authorList>
    </citation>
    <scope>NUCLEOTIDE SEQUENCE [LARGE SCALE GENOMIC DNA]</scope>
    <source>
        <strain evidence="1 2">CMES1059</strain>
    </source>
</reference>
<protein>
    <submittedName>
        <fullName evidence="1">C6 zinc finger domain protein</fullName>
    </submittedName>
</protein>